<reference evidence="2 3" key="1">
    <citation type="submission" date="2018-06" db="EMBL/GenBank/DDBJ databases">
        <title>A transcriptomic atlas of mushroom development highlights an independent origin of complex multicellularity.</title>
        <authorList>
            <consortium name="DOE Joint Genome Institute"/>
            <person name="Krizsan K."/>
            <person name="Almasi E."/>
            <person name="Merenyi Z."/>
            <person name="Sahu N."/>
            <person name="Viragh M."/>
            <person name="Koszo T."/>
            <person name="Mondo S."/>
            <person name="Kiss B."/>
            <person name="Balint B."/>
            <person name="Kues U."/>
            <person name="Barry K."/>
            <person name="Hegedus J.C."/>
            <person name="Henrissat B."/>
            <person name="Johnson J."/>
            <person name="Lipzen A."/>
            <person name="Ohm R."/>
            <person name="Nagy I."/>
            <person name="Pangilinan J."/>
            <person name="Yan J."/>
            <person name="Xiong Y."/>
            <person name="Grigoriev I.V."/>
            <person name="Hibbett D.S."/>
            <person name="Nagy L.G."/>
        </authorList>
    </citation>
    <scope>NUCLEOTIDE SEQUENCE [LARGE SCALE GENOMIC DNA]</scope>
    <source>
        <strain evidence="2 3">SZMC22713</strain>
    </source>
</reference>
<feature type="coiled-coil region" evidence="1">
    <location>
        <begin position="93"/>
        <end position="127"/>
    </location>
</feature>
<evidence type="ECO:0000256" key="1">
    <source>
        <dbReference type="SAM" id="Coils"/>
    </source>
</evidence>
<gene>
    <name evidence="2" type="ORF">BD410DRAFT_806425</name>
</gene>
<sequence>MTHLAPYRNKPLPPLPNAPLIHNTGSATIRDSNPYENALNSTTGALVNHGYHPTVAGAMVQQSDIFPQTVVQHNIILASIPDADWFANVEGTVDELRRDVTWLKGKVADLREDVAALKTEIQQTIREERQIWETNQKIALNISKARAVNRQITPLLLPLPSPNGERIPNTVKFPSDIYEIICLNQHEITSLEVFYGLVVTSDSTLEHRRLDILRHFTFDA</sequence>
<evidence type="ECO:0000313" key="2">
    <source>
        <dbReference type="EMBL" id="TDL18558.1"/>
    </source>
</evidence>
<dbReference type="Proteomes" id="UP000294933">
    <property type="component" value="Unassembled WGS sequence"/>
</dbReference>
<accession>A0A4Y7PTZ9</accession>
<dbReference type="EMBL" id="ML170206">
    <property type="protein sequence ID" value="TDL18558.1"/>
    <property type="molecule type" value="Genomic_DNA"/>
</dbReference>
<organism evidence="2 3">
    <name type="scientific">Rickenella mellea</name>
    <dbReference type="NCBI Taxonomy" id="50990"/>
    <lineage>
        <taxon>Eukaryota</taxon>
        <taxon>Fungi</taxon>
        <taxon>Dikarya</taxon>
        <taxon>Basidiomycota</taxon>
        <taxon>Agaricomycotina</taxon>
        <taxon>Agaricomycetes</taxon>
        <taxon>Hymenochaetales</taxon>
        <taxon>Rickenellaceae</taxon>
        <taxon>Rickenella</taxon>
    </lineage>
</organism>
<name>A0A4Y7PTZ9_9AGAM</name>
<proteinExistence type="predicted"/>
<keyword evidence="3" id="KW-1185">Reference proteome</keyword>
<evidence type="ECO:0000313" key="3">
    <source>
        <dbReference type="Proteomes" id="UP000294933"/>
    </source>
</evidence>
<dbReference type="Gene3D" id="1.20.5.170">
    <property type="match status" value="1"/>
</dbReference>
<keyword evidence="1" id="KW-0175">Coiled coil</keyword>
<dbReference type="VEuPathDB" id="FungiDB:BD410DRAFT_806425"/>
<protein>
    <submittedName>
        <fullName evidence="2">Uncharacterized protein</fullName>
    </submittedName>
</protein>
<dbReference type="AlphaFoldDB" id="A0A4Y7PTZ9"/>